<evidence type="ECO:0000256" key="6">
    <source>
        <dbReference type="ARBA" id="ARBA00022695"/>
    </source>
</evidence>
<keyword evidence="9" id="KW-0693">Viral RNA replication</keyword>
<dbReference type="CDD" id="cd23172">
    <property type="entry name" value="ps-ssRNAv_Astroviridae_RdRp"/>
    <property type="match status" value="1"/>
</dbReference>
<evidence type="ECO:0000259" key="10">
    <source>
        <dbReference type="PROSITE" id="PS50507"/>
    </source>
</evidence>
<protein>
    <recommendedName>
        <fullName evidence="3">Non-structural polyprotein 1AB</fullName>
    </recommendedName>
</protein>
<dbReference type="GO" id="GO:0000166">
    <property type="term" value="F:nucleotide binding"/>
    <property type="evidence" value="ECO:0007669"/>
    <property type="project" value="UniProtKB-KW"/>
</dbReference>
<dbReference type="GO" id="GO:0003723">
    <property type="term" value="F:RNA binding"/>
    <property type="evidence" value="ECO:0007669"/>
    <property type="project" value="InterPro"/>
</dbReference>
<dbReference type="InterPro" id="IPR007094">
    <property type="entry name" value="RNA-dir_pol_PSvirus"/>
</dbReference>
<evidence type="ECO:0000256" key="7">
    <source>
        <dbReference type="ARBA" id="ARBA00022741"/>
    </source>
</evidence>
<dbReference type="InterPro" id="IPR043128">
    <property type="entry name" value="Rev_trsase/Diguanyl_cyclase"/>
</dbReference>
<dbReference type="Gene3D" id="3.30.70.270">
    <property type="match status" value="1"/>
</dbReference>
<reference evidence="11" key="1">
    <citation type="submission" date="2021-02" db="EMBL/GenBank/DDBJ databases">
        <title>RNA virus diversity of birds and small mammals from Qiang-Tibet plateau of China.</title>
        <authorList>
            <person name="Zhu W."/>
            <person name="Huang Y."/>
            <person name="Yang J."/>
        </authorList>
    </citation>
    <scope>NUCLEOTIDE SEQUENCE</scope>
    <source>
        <strain evidence="11">YSN01</strain>
    </source>
</reference>
<evidence type="ECO:0000256" key="3">
    <source>
        <dbReference type="ARBA" id="ARBA00019743"/>
    </source>
</evidence>
<dbReference type="GO" id="GO:0075523">
    <property type="term" value="P:viral translational frameshifting"/>
    <property type="evidence" value="ECO:0007669"/>
    <property type="project" value="UniProtKB-KW"/>
</dbReference>
<comment type="subunit">
    <text evidence="2">Monomer.</text>
</comment>
<evidence type="ECO:0000256" key="1">
    <source>
        <dbReference type="ARBA" id="ARBA00005873"/>
    </source>
</evidence>
<keyword evidence="4 11" id="KW-0696">RNA-directed RNA polymerase</keyword>
<name>A0AA48X989_9VIRU</name>
<sequence>MVRDPVLNLIEKPTVCDYGATVWSKKSYNKMFEKFDYAQPMSNIATHMKKIWDFAMTITFLEYYYMVGSILTPIIATNKNMDSTPGFPKFLYFDSEKDYLSQVGNKEYIQVWNAEHRGKPIWWSFLKMETLKKKKIKEGDIRMIMCTDPIFTRFGAVFEEDQNTRMKLRTETHQAQVGWCPFFGGLDKRLKRLESKKGVFVEMDWTRFDGTIPPEVFRAIKELRWYYLSEESKSCENRKRWEWYVDNLISKIVLLPTGDVTKINKGNPSGQISTTTDNNMVNTFLTAFEVAVLYFYKEKKVPTVSWYSQNVDSICYGDDRLLVVPKDFYNRDIVIHMYEYVFGMWVKPENVKVSETLEGLSFCGFTFKKINNSWVGVANHDKMLSSLLEPVKRLPDIESLWCKLVSIRLMCENSPEHVKTYLDRQIWRVENFCRHVDIELPDLPASFYAMLWG</sequence>
<evidence type="ECO:0000256" key="8">
    <source>
        <dbReference type="ARBA" id="ARBA00022758"/>
    </source>
</evidence>
<dbReference type="EMBL" id="MW826483">
    <property type="protein sequence ID" value="QXV86507.1"/>
    <property type="molecule type" value="Genomic_RNA"/>
</dbReference>
<dbReference type="GO" id="GO:0003968">
    <property type="term" value="F:RNA-directed RNA polymerase activity"/>
    <property type="evidence" value="ECO:0007669"/>
    <property type="project" value="UniProtKB-KW"/>
</dbReference>
<comment type="similarity">
    <text evidence="1">Belongs to the astroviridae polyprotein 1AB family.</text>
</comment>
<evidence type="ECO:0000256" key="2">
    <source>
        <dbReference type="ARBA" id="ARBA00011245"/>
    </source>
</evidence>
<dbReference type="GO" id="GO:0006351">
    <property type="term" value="P:DNA-templated transcription"/>
    <property type="evidence" value="ECO:0007669"/>
    <property type="project" value="InterPro"/>
</dbReference>
<dbReference type="PROSITE" id="PS50507">
    <property type="entry name" value="RDRP_SSRNA_POS"/>
    <property type="match status" value="1"/>
</dbReference>
<keyword evidence="7" id="KW-0547">Nucleotide-binding</keyword>
<organism evidence="11">
    <name type="scientific">Avastrovirus sp</name>
    <dbReference type="NCBI Taxonomy" id="2809168"/>
    <lineage>
        <taxon>Viruses</taxon>
        <taxon>Riboviria</taxon>
        <taxon>Orthornavirae</taxon>
        <taxon>Pisuviricota</taxon>
        <taxon>Stelpaviricetes</taxon>
        <taxon>Stellavirales</taxon>
        <taxon>Astroviridae</taxon>
        <taxon>Avastrovirus</taxon>
    </lineage>
</organism>
<evidence type="ECO:0000313" key="11">
    <source>
        <dbReference type="EMBL" id="QXV86507.1"/>
    </source>
</evidence>
<keyword evidence="6" id="KW-0548">Nucleotidyltransferase</keyword>
<dbReference type="Pfam" id="PF00680">
    <property type="entry name" value="RdRP_1"/>
    <property type="match status" value="1"/>
</dbReference>
<dbReference type="InterPro" id="IPR043502">
    <property type="entry name" value="DNA/RNA_pol_sf"/>
</dbReference>
<accession>A0AA48X989</accession>
<dbReference type="SUPFAM" id="SSF56672">
    <property type="entry name" value="DNA/RNA polymerases"/>
    <property type="match status" value="1"/>
</dbReference>
<dbReference type="InterPro" id="IPR001205">
    <property type="entry name" value="RNA-dir_pol_C"/>
</dbReference>
<keyword evidence="5" id="KW-0808">Transferase</keyword>
<evidence type="ECO:0000256" key="9">
    <source>
        <dbReference type="ARBA" id="ARBA00022953"/>
    </source>
</evidence>
<dbReference type="GO" id="GO:0039694">
    <property type="term" value="P:viral RNA genome replication"/>
    <property type="evidence" value="ECO:0007669"/>
    <property type="project" value="InterPro"/>
</dbReference>
<evidence type="ECO:0000256" key="5">
    <source>
        <dbReference type="ARBA" id="ARBA00022679"/>
    </source>
</evidence>
<keyword evidence="8" id="KW-0688">Ribosomal frameshifting</keyword>
<proteinExistence type="inferred from homology"/>
<feature type="domain" description="RdRp catalytic" evidence="10">
    <location>
        <begin position="198"/>
        <end position="332"/>
    </location>
</feature>
<evidence type="ECO:0000256" key="4">
    <source>
        <dbReference type="ARBA" id="ARBA00022484"/>
    </source>
</evidence>